<evidence type="ECO:0000256" key="5">
    <source>
        <dbReference type="SAM" id="MobiDB-lite"/>
    </source>
</evidence>
<dbReference type="PROSITE" id="PS01357">
    <property type="entry name" value="ZF_ZZ_1"/>
    <property type="match status" value="2"/>
</dbReference>
<dbReference type="FunFam" id="3.30.60.90:FF:000007">
    <property type="entry name" value="Next to BRCA1 gene 1 protein"/>
    <property type="match status" value="1"/>
</dbReference>
<evidence type="ECO:0000256" key="1">
    <source>
        <dbReference type="ARBA" id="ARBA00022723"/>
    </source>
</evidence>
<dbReference type="GO" id="GO:0008270">
    <property type="term" value="F:zinc ion binding"/>
    <property type="evidence" value="ECO:0007669"/>
    <property type="project" value="UniProtKB-KW"/>
</dbReference>
<keyword evidence="1" id="KW-0479">Metal-binding</keyword>
<feature type="region of interest" description="Disordered" evidence="5">
    <location>
        <begin position="1088"/>
        <end position="1127"/>
    </location>
</feature>
<feature type="region of interest" description="Disordered" evidence="5">
    <location>
        <begin position="310"/>
        <end position="355"/>
    </location>
</feature>
<gene>
    <name evidence="7" type="ORF">GGI25_004801</name>
</gene>
<dbReference type="SUPFAM" id="SSF57850">
    <property type="entry name" value="RING/U-box"/>
    <property type="match status" value="3"/>
</dbReference>
<evidence type="ECO:0000313" key="7">
    <source>
        <dbReference type="EMBL" id="KAJ2673207.1"/>
    </source>
</evidence>
<dbReference type="AlphaFoldDB" id="A0A9W8G5D0"/>
<proteinExistence type="predicted"/>
<dbReference type="InterPro" id="IPR032350">
    <property type="entry name" value="Nbr1_FW"/>
</dbReference>
<organism evidence="7 8">
    <name type="scientific">Coemansia spiralis</name>
    <dbReference type="NCBI Taxonomy" id="417178"/>
    <lineage>
        <taxon>Eukaryota</taxon>
        <taxon>Fungi</taxon>
        <taxon>Fungi incertae sedis</taxon>
        <taxon>Zoopagomycota</taxon>
        <taxon>Kickxellomycotina</taxon>
        <taxon>Kickxellomycetes</taxon>
        <taxon>Kickxellales</taxon>
        <taxon>Kickxellaceae</taxon>
        <taxon>Coemansia</taxon>
    </lineage>
</organism>
<feature type="compositionally biased region" description="Basic and acidic residues" evidence="5">
    <location>
        <begin position="87"/>
        <end position="101"/>
    </location>
</feature>
<protein>
    <recommendedName>
        <fullName evidence="6">ZZ-type domain-containing protein</fullName>
    </recommendedName>
</protein>
<evidence type="ECO:0000259" key="6">
    <source>
        <dbReference type="PROSITE" id="PS50135"/>
    </source>
</evidence>
<dbReference type="PANTHER" id="PTHR20930">
    <property type="entry name" value="OVARIAN CARCINOMA ANTIGEN CA125-RELATED"/>
    <property type="match status" value="1"/>
</dbReference>
<evidence type="ECO:0000256" key="3">
    <source>
        <dbReference type="ARBA" id="ARBA00022833"/>
    </source>
</evidence>
<keyword evidence="3" id="KW-0862">Zinc</keyword>
<dbReference type="PROSITE" id="PS50135">
    <property type="entry name" value="ZF_ZZ_2"/>
    <property type="match status" value="1"/>
</dbReference>
<dbReference type="Gene3D" id="2.60.40.10">
    <property type="entry name" value="Immunoglobulins"/>
    <property type="match status" value="1"/>
</dbReference>
<dbReference type="InterPro" id="IPR000433">
    <property type="entry name" value="Znf_ZZ"/>
</dbReference>
<accession>A0A9W8G5D0</accession>
<name>A0A9W8G5D0_9FUNG</name>
<keyword evidence="2 4" id="KW-0863">Zinc-finger</keyword>
<sequence length="1127" mass="120067">MSFGTPQFTHAASLLDEKIAELEAAITSASNDAQARVSRDLKRAWESVYNALSFSPNPAASRGVYSYSAWAANSSPRFPPNANVPLEPHHGSHEPHNERPAAGDAELTSDSLSQELSIHDMAGSTLCDSCGEHATDILWVCISCKGRHRLCNGCKASSAAAPHPAPDSSSSTSAAHHRFVAWPFLERTIGAGQYVVCDCCSKAVVGVRWMCTECKSFDMCNDCANTTSHQHPLRPFYASETAMYPLNNAQYTCNHCNARVDPPVLCCLKCKDFHVCLKCTARGKMCGDHDFAAINIDSAHAASNSCAAEKTPETASPDSAEPNEKTAASAEAATCSSSSSSKGDASTSAGEPGSGAKDTLSLFTITCNECTDTVTGIRHKCTRCKNYDLCDNCYRNVTSVHPGHGFVHFGPPPSAYQAQHYPHQHPHQHPHGPHHRPSPNHHHGSHPRPRMHAHTPSHPHSPAHQSLRPPHRRSHHHTGPGFGIFTGISACRLVHPPFDGTPLAGPMSPPPPPSPPHQMPVVCPMPPPPPPSVPFIGCTMPVRSDKQQQTESVQRAEHGIRTDEEAASPKPVHMGISCDTCRETIVGTRYKCGNCIDYDLCEKCEPAADHNSDHLFVKICSPRATPSQKPMFSTVYPPVECTYSSVASPAASSSAIPPTAVVTPAATSARQASRCDKIMQTTKYVAVFVEDITIPDGTLVDAGETFVKIWSVANVGNTEWPKGTMLVHMDGEPSIQGNRKTMRVVIGKRYEQVGVAVDLVAPVSPGTHKSRWRLMTPDGYYFGSELWCTVVVESSAMAAVKADEVAATTNPATRDGSFDAPQQQSVVSAAESAVISAVAPAVANGLGITSSPTHSAQTTTNTEIAPVSTTAAVATTSVLSDNISERSNANGAASAESHSSDSIVDGLSGVFVKIGSDLMQEIMRLEQSIKELQLRQDMLEGGGHAHEQQIRSVDTVSQISKNSSETSASHIFDITSAPANIAEASPIKGYPHASSESVAASKSSSIATGQHYSDVDLLTSPPLRGQQEAHVPVSAGSDAHSETSSMREFYSSAARLEQLLNTSRVATTSSTSLDSHDTEPSVNQHYTHVVSRSPSVGGSNNDDTNDDGFEIVNDFGSNGGQETPKNI</sequence>
<dbReference type="InterPro" id="IPR013783">
    <property type="entry name" value="Ig-like_fold"/>
</dbReference>
<dbReference type="Gene3D" id="3.30.60.90">
    <property type="match status" value="3"/>
</dbReference>
<feature type="compositionally biased region" description="Basic residues" evidence="5">
    <location>
        <begin position="469"/>
        <end position="478"/>
    </location>
</feature>
<dbReference type="Pfam" id="PF00569">
    <property type="entry name" value="ZZ"/>
    <property type="match status" value="3"/>
</dbReference>
<evidence type="ECO:0000313" key="8">
    <source>
        <dbReference type="Proteomes" id="UP001151518"/>
    </source>
</evidence>
<feature type="region of interest" description="Disordered" evidence="5">
    <location>
        <begin position="1019"/>
        <end position="1048"/>
    </location>
</feature>
<feature type="region of interest" description="Disordered" evidence="5">
    <location>
        <begin position="81"/>
        <end position="109"/>
    </location>
</feature>
<evidence type="ECO:0000256" key="4">
    <source>
        <dbReference type="PROSITE-ProRule" id="PRU00228"/>
    </source>
</evidence>
<dbReference type="GO" id="GO:0005737">
    <property type="term" value="C:cytoplasm"/>
    <property type="evidence" value="ECO:0007669"/>
    <property type="project" value="UniProtKB-ARBA"/>
</dbReference>
<dbReference type="Proteomes" id="UP001151518">
    <property type="component" value="Unassembled WGS sequence"/>
</dbReference>
<dbReference type="PANTHER" id="PTHR20930:SF0">
    <property type="entry name" value="PROTEIN ILRUN"/>
    <property type="match status" value="1"/>
</dbReference>
<feature type="compositionally biased region" description="Basic residues" evidence="5">
    <location>
        <begin position="422"/>
        <end position="457"/>
    </location>
</feature>
<dbReference type="EMBL" id="JANBTW010000071">
    <property type="protein sequence ID" value="KAJ2673207.1"/>
    <property type="molecule type" value="Genomic_DNA"/>
</dbReference>
<dbReference type="InterPro" id="IPR043145">
    <property type="entry name" value="Znf_ZZ_sf"/>
</dbReference>
<feature type="compositionally biased region" description="Low complexity" evidence="5">
    <location>
        <begin position="458"/>
        <end position="468"/>
    </location>
</feature>
<evidence type="ECO:0000256" key="2">
    <source>
        <dbReference type="ARBA" id="ARBA00022771"/>
    </source>
</evidence>
<feature type="compositionally biased region" description="Low complexity" evidence="5">
    <location>
        <begin position="326"/>
        <end position="349"/>
    </location>
</feature>
<reference evidence="7" key="1">
    <citation type="submission" date="2022-07" db="EMBL/GenBank/DDBJ databases">
        <title>Phylogenomic reconstructions and comparative analyses of Kickxellomycotina fungi.</title>
        <authorList>
            <person name="Reynolds N.K."/>
            <person name="Stajich J.E."/>
            <person name="Barry K."/>
            <person name="Grigoriev I.V."/>
            <person name="Crous P."/>
            <person name="Smith M.E."/>
        </authorList>
    </citation>
    <scope>NUCLEOTIDE SEQUENCE</scope>
    <source>
        <strain evidence="7">NRRL 3115</strain>
    </source>
</reference>
<dbReference type="CDD" id="cd14947">
    <property type="entry name" value="NBR1_like"/>
    <property type="match status" value="1"/>
</dbReference>
<dbReference type="SMART" id="SM00291">
    <property type="entry name" value="ZnF_ZZ"/>
    <property type="match status" value="4"/>
</dbReference>
<dbReference type="Pfam" id="PF16158">
    <property type="entry name" value="N_BRCA1_IG"/>
    <property type="match status" value="1"/>
</dbReference>
<feature type="domain" description="ZZ-type" evidence="6">
    <location>
        <begin position="573"/>
        <end position="624"/>
    </location>
</feature>
<dbReference type="OrthoDB" id="661148at2759"/>
<feature type="region of interest" description="Disordered" evidence="5">
    <location>
        <begin position="413"/>
        <end position="483"/>
    </location>
</feature>
<comment type="caution">
    <text evidence="7">The sequence shown here is derived from an EMBL/GenBank/DDBJ whole genome shotgun (WGS) entry which is preliminary data.</text>
</comment>
<dbReference type="CDD" id="cd02340">
    <property type="entry name" value="ZZ_NBR1_like"/>
    <property type="match status" value="1"/>
</dbReference>
<dbReference type="GO" id="GO:0070013">
    <property type="term" value="C:intracellular organelle lumen"/>
    <property type="evidence" value="ECO:0007669"/>
    <property type="project" value="UniProtKB-ARBA"/>
</dbReference>